<evidence type="ECO:0000256" key="2">
    <source>
        <dbReference type="ARBA" id="ARBA00022729"/>
    </source>
</evidence>
<dbReference type="Pfam" id="PF13458">
    <property type="entry name" value="Peripla_BP_6"/>
    <property type="match status" value="1"/>
</dbReference>
<feature type="chain" id="PRO_5007372186" evidence="3">
    <location>
        <begin position="24"/>
        <end position="409"/>
    </location>
</feature>
<proteinExistence type="inferred from homology"/>
<comment type="caution">
    <text evidence="5">The sequence shown here is derived from an EMBL/GenBank/DDBJ whole genome shotgun (WGS) entry which is preliminary data.</text>
</comment>
<comment type="similarity">
    <text evidence="1">Belongs to the leucine-binding protein family.</text>
</comment>
<dbReference type="CDD" id="cd06356">
    <property type="entry name" value="PBP1_amide_urea_BP-like"/>
    <property type="match status" value="1"/>
</dbReference>
<gene>
    <name evidence="5" type="ORF">BG61_26730</name>
</gene>
<dbReference type="InterPro" id="IPR028081">
    <property type="entry name" value="Leu-bd"/>
</dbReference>
<evidence type="ECO:0000313" key="6">
    <source>
        <dbReference type="Proteomes" id="UP000027466"/>
    </source>
</evidence>
<dbReference type="PANTHER" id="PTHR47628:SF1">
    <property type="entry name" value="ALIPHATIC AMIDASE EXPRESSION-REGULATING PROTEIN"/>
    <property type="match status" value="1"/>
</dbReference>
<keyword evidence="2 3" id="KW-0732">Signal</keyword>
<protein>
    <submittedName>
        <fullName evidence="5">Urea ABC transporter</fullName>
    </submittedName>
</protein>
<dbReference type="RefSeq" id="WP_035927923.1">
    <property type="nucleotide sequence ID" value="NZ_CADFFX010000007.1"/>
</dbReference>
<evidence type="ECO:0000313" key="5">
    <source>
        <dbReference type="EMBL" id="KDR40289.1"/>
    </source>
</evidence>
<dbReference type="STRING" id="60547.GCA_000751215_01488"/>
<dbReference type="AlphaFoldDB" id="A0A069PK24"/>
<dbReference type="EMBL" id="JFHC01000043">
    <property type="protein sequence ID" value="KDR40289.1"/>
    <property type="molecule type" value="Genomic_DNA"/>
</dbReference>
<dbReference type="InterPro" id="IPR028082">
    <property type="entry name" value="Peripla_BP_I"/>
</dbReference>
<evidence type="ECO:0000256" key="1">
    <source>
        <dbReference type="ARBA" id="ARBA00010062"/>
    </source>
</evidence>
<evidence type="ECO:0000256" key="3">
    <source>
        <dbReference type="SAM" id="SignalP"/>
    </source>
</evidence>
<reference evidence="5 6" key="1">
    <citation type="submission" date="2014-03" db="EMBL/GenBank/DDBJ databases">
        <title>Draft Genome Sequences of Four Burkholderia Strains.</title>
        <authorList>
            <person name="Liu X.Y."/>
            <person name="Li C.X."/>
            <person name="Xu J.H."/>
        </authorList>
    </citation>
    <scope>NUCLEOTIDE SEQUENCE [LARGE SCALE GENOMIC DNA]</scope>
    <source>
        <strain evidence="5 6">DSM 50014</strain>
    </source>
</reference>
<dbReference type="Gene3D" id="3.40.50.2300">
    <property type="match status" value="2"/>
</dbReference>
<evidence type="ECO:0000259" key="4">
    <source>
        <dbReference type="Pfam" id="PF13458"/>
    </source>
</evidence>
<sequence>MNRAFRWLALCCLAFSTQYPAIAADKEPIVVGSVLDETGALNVYGKAMADATKLAVKSINDAGGLLGRPLKLVTYDAQSDNAKYTSYANQLALRDHASVIMGGITSASREAIRPVADRNKTLYFYNEQYEGGVCDKNVFLTGIVPSQQIAPLVDWAIKNGKKKFYVVAADYNYGHISTDWVKQYVTKAGGSVVGAEFIPLDVSEFSSVISKLQEAKPDVVLSLLVGGNHIAFYRQFASAGLSSRMQIVSATFGLGNEQVVLGPKEASGIVVAFPYVQEDSSEDNRKFRAAWTKAYGANYPYITDSAAAVWNGWHLWALAVTKAGSTDREKVIKALESGVSFDGPSGKVTVDGPTHHVVQNVHIARANENHGFTVIGEEKSVPPSYEQSVCDLVARPNTAKQFTPSAKAN</sequence>
<accession>A0A069PK24</accession>
<keyword evidence="6" id="KW-1185">Reference proteome</keyword>
<dbReference type="SUPFAM" id="SSF53822">
    <property type="entry name" value="Periplasmic binding protein-like I"/>
    <property type="match status" value="1"/>
</dbReference>
<feature type="signal peptide" evidence="3">
    <location>
        <begin position="1"/>
        <end position="23"/>
    </location>
</feature>
<feature type="domain" description="Leucine-binding protein" evidence="4">
    <location>
        <begin position="28"/>
        <end position="369"/>
    </location>
</feature>
<name>A0A069PK24_9BURK</name>
<dbReference type="Proteomes" id="UP000027466">
    <property type="component" value="Unassembled WGS sequence"/>
</dbReference>
<organism evidence="5 6">
    <name type="scientific">Caballeronia glathei</name>
    <dbReference type="NCBI Taxonomy" id="60547"/>
    <lineage>
        <taxon>Bacteria</taxon>
        <taxon>Pseudomonadati</taxon>
        <taxon>Pseudomonadota</taxon>
        <taxon>Betaproteobacteria</taxon>
        <taxon>Burkholderiales</taxon>
        <taxon>Burkholderiaceae</taxon>
        <taxon>Caballeronia</taxon>
    </lineage>
</organism>
<dbReference type="PANTHER" id="PTHR47628">
    <property type="match status" value="1"/>
</dbReference>